<dbReference type="SUPFAM" id="SSF51735">
    <property type="entry name" value="NAD(P)-binding Rossmann-fold domains"/>
    <property type="match status" value="1"/>
</dbReference>
<feature type="domain" description="Enoyl reductase (ER)" evidence="2">
    <location>
        <begin position="10"/>
        <end position="311"/>
    </location>
</feature>
<dbReference type="CDD" id="cd05289">
    <property type="entry name" value="MDR_like_2"/>
    <property type="match status" value="1"/>
</dbReference>
<gene>
    <name evidence="3" type="ORF">NPE20_09870</name>
</gene>
<evidence type="ECO:0000256" key="1">
    <source>
        <dbReference type="ARBA" id="ARBA00023002"/>
    </source>
</evidence>
<protein>
    <submittedName>
        <fullName evidence="3">NADP-dependent oxidoreductase</fullName>
    </submittedName>
</protein>
<dbReference type="PROSITE" id="PS01162">
    <property type="entry name" value="QOR_ZETA_CRYSTAL"/>
    <property type="match status" value="1"/>
</dbReference>
<dbReference type="InterPro" id="IPR002364">
    <property type="entry name" value="Quin_OxRdtase/zeta-crystal_CS"/>
</dbReference>
<keyword evidence="1" id="KW-0560">Oxidoreductase</keyword>
<dbReference type="Pfam" id="PF13602">
    <property type="entry name" value="ADH_zinc_N_2"/>
    <property type="match status" value="1"/>
</dbReference>
<dbReference type="SMART" id="SM00829">
    <property type="entry name" value="PKS_ER"/>
    <property type="match status" value="1"/>
</dbReference>
<dbReference type="PANTHER" id="PTHR11695:SF294">
    <property type="entry name" value="RETICULON-4-INTERACTING PROTEIN 1, MITOCHONDRIAL"/>
    <property type="match status" value="1"/>
</dbReference>
<organism evidence="3 4">
    <name type="scientific">Mucilaginibacter aquariorum</name>
    <dbReference type="NCBI Taxonomy" id="2967225"/>
    <lineage>
        <taxon>Bacteria</taxon>
        <taxon>Pseudomonadati</taxon>
        <taxon>Bacteroidota</taxon>
        <taxon>Sphingobacteriia</taxon>
        <taxon>Sphingobacteriales</taxon>
        <taxon>Sphingobacteriaceae</taxon>
        <taxon>Mucilaginibacter</taxon>
    </lineage>
</organism>
<dbReference type="Gene3D" id="3.40.50.720">
    <property type="entry name" value="NAD(P)-binding Rossmann-like Domain"/>
    <property type="match status" value="1"/>
</dbReference>
<dbReference type="InterPro" id="IPR020843">
    <property type="entry name" value="ER"/>
</dbReference>
<dbReference type="PANTHER" id="PTHR11695">
    <property type="entry name" value="ALCOHOL DEHYDROGENASE RELATED"/>
    <property type="match status" value="1"/>
</dbReference>
<dbReference type="Pfam" id="PF08240">
    <property type="entry name" value="ADH_N"/>
    <property type="match status" value="1"/>
</dbReference>
<evidence type="ECO:0000259" key="2">
    <source>
        <dbReference type="SMART" id="SM00829"/>
    </source>
</evidence>
<dbReference type="Gene3D" id="3.90.180.10">
    <property type="entry name" value="Medium-chain alcohol dehydrogenases, catalytic domain"/>
    <property type="match status" value="1"/>
</dbReference>
<comment type="caution">
    <text evidence="3">The sequence shown here is derived from an EMBL/GenBank/DDBJ whole genome shotgun (WGS) entry which is preliminary data.</text>
</comment>
<reference evidence="3 4" key="1">
    <citation type="submission" date="2022-07" db="EMBL/GenBank/DDBJ databases">
        <title>Mucilaginibacter sp. JC4.</title>
        <authorList>
            <person name="Le V."/>
            <person name="Ko S.-R."/>
            <person name="Ahn C.-Y."/>
            <person name="Oh H.-M."/>
        </authorList>
    </citation>
    <scope>NUCLEOTIDE SEQUENCE [LARGE SCALE GENOMIC DNA]</scope>
    <source>
        <strain evidence="3 4">JC4</strain>
    </source>
</reference>
<name>A0ABT1T172_9SPHI</name>
<dbReference type="SUPFAM" id="SSF50129">
    <property type="entry name" value="GroES-like"/>
    <property type="match status" value="1"/>
</dbReference>
<dbReference type="InterPro" id="IPR036291">
    <property type="entry name" value="NAD(P)-bd_dom_sf"/>
</dbReference>
<keyword evidence="4" id="KW-1185">Reference proteome</keyword>
<evidence type="ECO:0000313" key="4">
    <source>
        <dbReference type="Proteomes" id="UP001204376"/>
    </source>
</evidence>
<accession>A0ABT1T172</accession>
<dbReference type="InterPro" id="IPR013154">
    <property type="entry name" value="ADH-like_N"/>
</dbReference>
<sequence>MKAYELKEAGSVDQLQMIEIDKPIALANEVIIKSKAISINPVDIKTRIGKSLYNEFKKNYSPIIIGWDVSGVVESVGEDVSQFKPGDEVFGMINFPGHGKAYAEYVSAPVSQIAKKPASITHEEAAAATLAALTAYQILRNYVKTGDDILIQAGAGGVGHFAVQIAKIMGAHVTATASAKNIDFVKALGADNVIDYTKQPFEDAVNNLDFVLDALGGDTLKRSIQTVKAGGKIVSLPSGAIIDEINELAKNRQVEAIFQMVVSSGEDMQQIADWMETGKLKAEVSQIFTFDQLKDAHTAVETGRTRGKIVIKF</sequence>
<dbReference type="Proteomes" id="UP001204376">
    <property type="component" value="Unassembled WGS sequence"/>
</dbReference>
<dbReference type="InterPro" id="IPR050700">
    <property type="entry name" value="YIM1/Zinc_Alcohol_DH_Fams"/>
</dbReference>
<dbReference type="InterPro" id="IPR011032">
    <property type="entry name" value="GroES-like_sf"/>
</dbReference>
<dbReference type="RefSeq" id="WP_256538446.1">
    <property type="nucleotide sequence ID" value="NZ_JANHOH010000001.1"/>
</dbReference>
<dbReference type="EMBL" id="JANHOH010000001">
    <property type="protein sequence ID" value="MCQ6958267.1"/>
    <property type="molecule type" value="Genomic_DNA"/>
</dbReference>
<evidence type="ECO:0000313" key="3">
    <source>
        <dbReference type="EMBL" id="MCQ6958267.1"/>
    </source>
</evidence>
<proteinExistence type="predicted"/>